<proteinExistence type="predicted"/>
<keyword evidence="1" id="KW-0472">Membrane</keyword>
<name>A0A511VC93_9BACL</name>
<sequence>MLRLLLLLTIIAFIVWWFQYIFNPKRKLMSAIEKKQTFVLDDEDNVRRNLLLTYKGVLFEGEKYLGSMEDRFTVTKISLWPRQSSRLKGLTRDDFFEISEIIRESYPDAEIEWGTPVKEFLQRE</sequence>
<feature type="transmembrane region" description="Helical" evidence="1">
    <location>
        <begin position="6"/>
        <end position="22"/>
    </location>
</feature>
<evidence type="ECO:0000313" key="2">
    <source>
        <dbReference type="EMBL" id="GEN35183.1"/>
    </source>
</evidence>
<dbReference type="OrthoDB" id="2735026at2"/>
<organism evidence="2 3">
    <name type="scientific">Aneurinibacillus danicus</name>
    <dbReference type="NCBI Taxonomy" id="267746"/>
    <lineage>
        <taxon>Bacteria</taxon>
        <taxon>Bacillati</taxon>
        <taxon>Bacillota</taxon>
        <taxon>Bacilli</taxon>
        <taxon>Bacillales</taxon>
        <taxon>Paenibacillaceae</taxon>
        <taxon>Aneurinibacillus group</taxon>
        <taxon>Aneurinibacillus</taxon>
    </lineage>
</organism>
<protein>
    <submittedName>
        <fullName evidence="2">Sigma-w pathway protein YsdB</fullName>
    </submittedName>
</protein>
<gene>
    <name evidence="2" type="primary">ysdB</name>
    <name evidence="2" type="ORF">ADA01nite_26430</name>
</gene>
<keyword evidence="1" id="KW-1133">Transmembrane helix</keyword>
<dbReference type="EMBL" id="BJXX01000120">
    <property type="protein sequence ID" value="GEN35183.1"/>
    <property type="molecule type" value="Genomic_DNA"/>
</dbReference>
<dbReference type="Proteomes" id="UP000321157">
    <property type="component" value="Unassembled WGS sequence"/>
</dbReference>
<comment type="caution">
    <text evidence="2">The sequence shown here is derived from an EMBL/GenBank/DDBJ whole genome shotgun (WGS) entry which is preliminary data.</text>
</comment>
<accession>A0A511VC93</accession>
<keyword evidence="1" id="KW-0812">Transmembrane</keyword>
<keyword evidence="3" id="KW-1185">Reference proteome</keyword>
<dbReference type="AlphaFoldDB" id="A0A511VC93"/>
<evidence type="ECO:0000313" key="3">
    <source>
        <dbReference type="Proteomes" id="UP000321157"/>
    </source>
</evidence>
<evidence type="ECO:0000256" key="1">
    <source>
        <dbReference type="SAM" id="Phobius"/>
    </source>
</evidence>
<reference evidence="2 3" key="1">
    <citation type="submission" date="2019-07" db="EMBL/GenBank/DDBJ databases">
        <title>Whole genome shotgun sequence of Aneurinibacillus danicus NBRC 102444.</title>
        <authorList>
            <person name="Hosoyama A."/>
            <person name="Uohara A."/>
            <person name="Ohji S."/>
            <person name="Ichikawa N."/>
        </authorList>
    </citation>
    <scope>NUCLEOTIDE SEQUENCE [LARGE SCALE GENOMIC DNA]</scope>
    <source>
        <strain evidence="2 3">NBRC 102444</strain>
    </source>
</reference>